<accession>A0A7U3UQW0</accession>
<dbReference type="KEGG" id="arev:RVR_2732"/>
<gene>
    <name evidence="5" type="ORF">RVR_2732</name>
</gene>
<dbReference type="SMART" id="SM00559">
    <property type="entry name" value="Ku78"/>
    <property type="match status" value="1"/>
</dbReference>
<dbReference type="NCBIfam" id="TIGR02772">
    <property type="entry name" value="Ku_bact"/>
    <property type="match status" value="1"/>
</dbReference>
<dbReference type="PANTHER" id="PTHR41251:SF1">
    <property type="entry name" value="NON-HOMOLOGOUS END JOINING PROTEIN KU"/>
    <property type="match status" value="1"/>
</dbReference>
<keyword evidence="6" id="KW-1185">Reference proteome</keyword>
<dbReference type="InterPro" id="IPR016194">
    <property type="entry name" value="SPOC-like_C_dom_sf"/>
</dbReference>
<proteinExistence type="predicted"/>
<evidence type="ECO:0000313" key="5">
    <source>
        <dbReference type="EMBL" id="BBA97127.1"/>
    </source>
</evidence>
<dbReference type="SUPFAM" id="SSF100939">
    <property type="entry name" value="SPOC domain-like"/>
    <property type="match status" value="1"/>
</dbReference>
<dbReference type="InterPro" id="IPR006164">
    <property type="entry name" value="DNA_bd_Ku70/Ku80"/>
</dbReference>
<dbReference type="GO" id="GO:0003690">
    <property type="term" value="F:double-stranded DNA binding"/>
    <property type="evidence" value="ECO:0007669"/>
    <property type="project" value="TreeGrafter"/>
</dbReference>
<dbReference type="PIRSF" id="PIRSF006493">
    <property type="entry name" value="Prok_Ku"/>
    <property type="match status" value="1"/>
</dbReference>
<dbReference type="PANTHER" id="PTHR41251">
    <property type="entry name" value="NON-HOMOLOGOUS END JOINING PROTEIN KU"/>
    <property type="match status" value="1"/>
</dbReference>
<feature type="compositionally biased region" description="Basic and acidic residues" evidence="3">
    <location>
        <begin position="253"/>
        <end position="271"/>
    </location>
</feature>
<evidence type="ECO:0000256" key="3">
    <source>
        <dbReference type="SAM" id="MobiDB-lite"/>
    </source>
</evidence>
<evidence type="ECO:0000313" key="6">
    <source>
        <dbReference type="Proteomes" id="UP000595703"/>
    </source>
</evidence>
<reference evidence="5 6" key="1">
    <citation type="journal article" date="2010" name="J. Bacteriol.">
        <title>Biochemical characterization of a novel indole prenyltransferase from Streptomyces sp. SN-593.</title>
        <authorList>
            <person name="Takahashi S."/>
            <person name="Takagi H."/>
            <person name="Toyoda A."/>
            <person name="Uramoto M."/>
            <person name="Nogawa T."/>
            <person name="Ueki M."/>
            <person name="Sakaki Y."/>
            <person name="Osada H."/>
        </authorList>
    </citation>
    <scope>NUCLEOTIDE SEQUENCE [LARGE SCALE GENOMIC DNA]</scope>
    <source>
        <strain evidence="5 6">SN-593</strain>
    </source>
</reference>
<dbReference type="GO" id="GO:0006303">
    <property type="term" value="P:double-strand break repair via nonhomologous end joining"/>
    <property type="evidence" value="ECO:0007669"/>
    <property type="project" value="InterPro"/>
</dbReference>
<evidence type="ECO:0000256" key="2">
    <source>
        <dbReference type="ARBA" id="ARBA00023172"/>
    </source>
</evidence>
<name>A0A7U3UQW0_9ACTN</name>
<dbReference type="RefSeq" id="WP_202233454.1">
    <property type="nucleotide sequence ID" value="NZ_AP018365.1"/>
</dbReference>
<keyword evidence="1" id="KW-0238">DNA-binding</keyword>
<dbReference type="InterPro" id="IPR009187">
    <property type="entry name" value="Prok_Ku"/>
</dbReference>
<reference evidence="5 6" key="3">
    <citation type="journal article" date="2011" name="Nat. Chem. Biol.">
        <title>Reveromycin A biosynthesis uses RevG and RevJ for stereospecific spiroacetal formation.</title>
        <authorList>
            <person name="Takahashi S."/>
            <person name="Toyoda A."/>
            <person name="Sekiyama Y."/>
            <person name="Takagi H."/>
            <person name="Nogawa T."/>
            <person name="Uramoto M."/>
            <person name="Suzuki R."/>
            <person name="Koshino H."/>
            <person name="Kumano T."/>
            <person name="Panthee S."/>
            <person name="Dairi T."/>
            <person name="Ishikawa J."/>
            <person name="Ikeda H."/>
            <person name="Sakaki Y."/>
            <person name="Osada H."/>
        </authorList>
    </citation>
    <scope>NUCLEOTIDE SEQUENCE [LARGE SCALE GENOMIC DNA]</scope>
    <source>
        <strain evidence="5 6">SN-593</strain>
    </source>
</reference>
<dbReference type="AlphaFoldDB" id="A0A7U3UQW0"/>
<dbReference type="Proteomes" id="UP000595703">
    <property type="component" value="Chromosome"/>
</dbReference>
<reference evidence="5 6" key="4">
    <citation type="journal article" date="2020" name="Sci. Rep.">
        <title>beta-carboline chemical signals induce reveromycin production through a LuxR family regulator in Streptomyces sp. SN-593.</title>
        <authorList>
            <person name="Panthee S."/>
            <person name="Kito N."/>
            <person name="Hayashi T."/>
            <person name="Shimizu T."/>
            <person name="Ishikawa J."/>
            <person name="Hamamoto H."/>
            <person name="Osada H."/>
            <person name="Takahashi S."/>
        </authorList>
    </citation>
    <scope>NUCLEOTIDE SEQUENCE [LARGE SCALE GENOMIC DNA]</scope>
    <source>
        <strain evidence="5 6">SN-593</strain>
    </source>
</reference>
<feature type="compositionally biased region" description="Basic residues" evidence="3">
    <location>
        <begin position="302"/>
        <end position="318"/>
    </location>
</feature>
<dbReference type="Gene3D" id="2.40.290.10">
    <property type="match status" value="1"/>
</dbReference>
<protein>
    <submittedName>
        <fullName evidence="5">Putative Ku70/Ku80 protein</fullName>
    </submittedName>
</protein>
<dbReference type="GO" id="GO:0006310">
    <property type="term" value="P:DNA recombination"/>
    <property type="evidence" value="ECO:0007669"/>
    <property type="project" value="UniProtKB-KW"/>
</dbReference>
<evidence type="ECO:0000259" key="4">
    <source>
        <dbReference type="SMART" id="SM00559"/>
    </source>
</evidence>
<organism evidence="5 6">
    <name type="scientific">Actinacidiphila reveromycinica</name>
    <dbReference type="NCBI Taxonomy" id="659352"/>
    <lineage>
        <taxon>Bacteria</taxon>
        <taxon>Bacillati</taxon>
        <taxon>Actinomycetota</taxon>
        <taxon>Actinomycetes</taxon>
        <taxon>Kitasatosporales</taxon>
        <taxon>Streptomycetaceae</taxon>
        <taxon>Actinacidiphila</taxon>
    </lineage>
</organism>
<keyword evidence="2" id="KW-0233">DNA recombination</keyword>
<feature type="region of interest" description="Disordered" evidence="3">
    <location>
        <begin position="252"/>
        <end position="318"/>
    </location>
</feature>
<feature type="compositionally biased region" description="Basic residues" evidence="3">
    <location>
        <begin position="272"/>
        <end position="289"/>
    </location>
</feature>
<feature type="domain" description="Ku" evidence="4">
    <location>
        <begin position="53"/>
        <end position="183"/>
    </location>
</feature>
<evidence type="ECO:0000256" key="1">
    <source>
        <dbReference type="ARBA" id="ARBA00023125"/>
    </source>
</evidence>
<reference evidence="5 6" key="2">
    <citation type="journal article" date="2011" name="J. Antibiot.">
        <title>Furaquinocins I and J: novel polyketide isoprenoid hybrid compounds from Streptomyces reveromyceticus SN-593.</title>
        <authorList>
            <person name="Panthee S."/>
            <person name="Takahashi S."/>
            <person name="Takagi H."/>
            <person name="Nogawa T."/>
            <person name="Oowada E."/>
            <person name="Uramoto M."/>
            <person name="Osada H."/>
        </authorList>
    </citation>
    <scope>NUCLEOTIDE SEQUENCE [LARGE SCALE GENOMIC DNA]</scope>
    <source>
        <strain evidence="5 6">SN-593</strain>
    </source>
</reference>
<dbReference type="EMBL" id="AP018365">
    <property type="protein sequence ID" value="BBA97127.1"/>
    <property type="molecule type" value="Genomic_DNA"/>
</dbReference>
<sequence length="318" mass="34312">MPPTIGSFTLAFGLVAIPVQMIGATRSHKISFRQVHTEDMGRVKYRRTCEADGAVLAQDEIGRAWEAPDGRLVPVSDDELDEMPLPTAKTIEVSGFLELAAVPPEYFDRPYFLTPQSEAANKPYVLMREALSKAGKAAVGKYAARGSGEALALIYPAGDVLVAHRLHWPDEIRSAAGAEPTADVDLADDEVGAALEYISAMGDLDMQQMHDQYAEAVQALVEAKVGHQAPPTPAEGEREEAGVTDLMSALKAATDRARADRGQDEDAQVHHMHERRATKKKASAKKTAKKATEKKATTAKKTAAKKTAAKKTTRKRAG</sequence>
<dbReference type="Pfam" id="PF02735">
    <property type="entry name" value="Ku"/>
    <property type="match status" value="1"/>
</dbReference>